<name>A0A6J7QCR2_9ZZZZ</name>
<dbReference type="PANTHER" id="PTHR36151:SF3">
    <property type="entry name" value="ER-BOUND OXYGENASE MPAB_MPAB'_RUBBER OXYGENASE CATALYTIC DOMAIN-CONTAINING PROTEIN"/>
    <property type="match status" value="1"/>
</dbReference>
<evidence type="ECO:0000313" key="2">
    <source>
        <dbReference type="EMBL" id="CAB5014695.1"/>
    </source>
</evidence>
<accession>A0A6J7QCR2</accession>
<gene>
    <name evidence="2" type="ORF">UFOPK4098_00498</name>
    <name evidence="3" type="ORF">UFOPK4347_00739</name>
</gene>
<reference evidence="2" key="1">
    <citation type="submission" date="2020-05" db="EMBL/GenBank/DDBJ databases">
        <authorList>
            <person name="Chiriac C."/>
            <person name="Salcher M."/>
            <person name="Ghai R."/>
            <person name="Kavagutti S V."/>
        </authorList>
    </citation>
    <scope>NUCLEOTIDE SEQUENCE</scope>
</reference>
<dbReference type="EMBL" id="CAFBPN010000016">
    <property type="protein sequence ID" value="CAB5014695.1"/>
    <property type="molecule type" value="Genomic_DNA"/>
</dbReference>
<dbReference type="AlphaFoldDB" id="A0A6J7QCR2"/>
<feature type="domain" description="ER-bound oxygenase mpaB/mpaB'/Rubber oxygenase catalytic" evidence="1">
    <location>
        <begin position="53"/>
        <end position="268"/>
    </location>
</feature>
<evidence type="ECO:0000259" key="1">
    <source>
        <dbReference type="Pfam" id="PF09995"/>
    </source>
</evidence>
<evidence type="ECO:0000313" key="3">
    <source>
        <dbReference type="EMBL" id="CAB5064378.1"/>
    </source>
</evidence>
<dbReference type="PANTHER" id="PTHR36151">
    <property type="entry name" value="BLR2777 PROTEIN"/>
    <property type="match status" value="1"/>
</dbReference>
<organism evidence="2">
    <name type="scientific">freshwater metagenome</name>
    <dbReference type="NCBI Taxonomy" id="449393"/>
    <lineage>
        <taxon>unclassified sequences</taxon>
        <taxon>metagenomes</taxon>
        <taxon>ecological metagenomes</taxon>
    </lineage>
</organism>
<dbReference type="InterPro" id="IPR018713">
    <property type="entry name" value="MPAB/Lcp_cat_dom"/>
</dbReference>
<proteinExistence type="predicted"/>
<dbReference type="GO" id="GO:0016491">
    <property type="term" value="F:oxidoreductase activity"/>
    <property type="evidence" value="ECO:0007669"/>
    <property type="project" value="InterPro"/>
</dbReference>
<dbReference type="Pfam" id="PF09995">
    <property type="entry name" value="MPAB_Lcp_cat"/>
    <property type="match status" value="1"/>
</dbReference>
<protein>
    <submittedName>
        <fullName evidence="2">Unannotated protein</fullName>
    </submittedName>
</protein>
<dbReference type="EMBL" id="CAFBQU010000014">
    <property type="protein sequence ID" value="CAB5064378.1"/>
    <property type="molecule type" value="Genomic_DNA"/>
</dbReference>
<sequence length="296" mass="32433">MASIELTECIESVRQLIANNIRERVVGPDSATKAQDLMSAPGPRWFTPDRPIYRVHGDASMFIGGLRALLFQSLHPLAMAGVAIHSDYKADPWGRLQRTADFLASTSFGTADVAQAAVNRVLAVHERVTGVAPDGRPYSANDPHLLLWVHVAEVDSFLSAYQRYGATPLDQKDRDGYVADVSVIASALGVPNPPTTERELRKQLAEFRSELKSTKEARDAARYLIIQPPLEFPARAAYSLIAAAAVSLLPAWSRFPLRLPYLPLTEYVVAQPLGDVITRTFRWAIDGDLTAPTTAS</sequence>